<dbReference type="Proteomes" id="UP000789702">
    <property type="component" value="Unassembled WGS sequence"/>
</dbReference>
<sequence length="174" mass="20235">NEPPIVDYQYPIIGHTWSFTTNCKKLISESRKKYGETFSLYIFGQVITITGKEMGFEVFNKHNEFSFYRGTDTHLVMDYVLPYAAMNIDKTAKIFRTFFKRNIGNITDLLQQNISNSIENYIGECVEPKVISIPYNVFLKIFSRVSTNIIIDDECSQYEEVIDLFENFTNLVVS</sequence>
<protein>
    <submittedName>
        <fullName evidence="1">16693_t:CDS:1</fullName>
    </submittedName>
</protein>
<evidence type="ECO:0000313" key="2">
    <source>
        <dbReference type="Proteomes" id="UP000789702"/>
    </source>
</evidence>
<organism evidence="1 2">
    <name type="scientific">Dentiscutata heterogama</name>
    <dbReference type="NCBI Taxonomy" id="1316150"/>
    <lineage>
        <taxon>Eukaryota</taxon>
        <taxon>Fungi</taxon>
        <taxon>Fungi incertae sedis</taxon>
        <taxon>Mucoromycota</taxon>
        <taxon>Glomeromycotina</taxon>
        <taxon>Glomeromycetes</taxon>
        <taxon>Diversisporales</taxon>
        <taxon>Gigasporaceae</taxon>
        <taxon>Dentiscutata</taxon>
    </lineage>
</organism>
<feature type="non-terminal residue" evidence="1">
    <location>
        <position position="1"/>
    </location>
</feature>
<accession>A0ACA9PGA0</accession>
<name>A0ACA9PGA0_9GLOM</name>
<reference evidence="1" key="1">
    <citation type="submission" date="2021-06" db="EMBL/GenBank/DDBJ databases">
        <authorList>
            <person name="Kallberg Y."/>
            <person name="Tangrot J."/>
            <person name="Rosling A."/>
        </authorList>
    </citation>
    <scope>NUCLEOTIDE SEQUENCE</scope>
    <source>
        <strain evidence="1">IL203A</strain>
    </source>
</reference>
<proteinExistence type="predicted"/>
<comment type="caution">
    <text evidence="1">The sequence shown here is derived from an EMBL/GenBank/DDBJ whole genome shotgun (WGS) entry which is preliminary data.</text>
</comment>
<gene>
    <name evidence="1" type="ORF">DHETER_LOCUS12118</name>
</gene>
<dbReference type="EMBL" id="CAJVPU010028760">
    <property type="protein sequence ID" value="CAG8708296.1"/>
    <property type="molecule type" value="Genomic_DNA"/>
</dbReference>
<keyword evidence="2" id="KW-1185">Reference proteome</keyword>
<feature type="non-terminal residue" evidence="1">
    <location>
        <position position="174"/>
    </location>
</feature>
<evidence type="ECO:0000313" key="1">
    <source>
        <dbReference type="EMBL" id="CAG8708296.1"/>
    </source>
</evidence>